<dbReference type="SMART" id="SM00382">
    <property type="entry name" value="AAA"/>
    <property type="match status" value="1"/>
</dbReference>
<sequence length="358" mass="40212">MIADPAVFDDEHLPRRLLHREAAVDHLSRAWEPALGGDQAHDVLIHGPPGVGKTALTRHSLRKLTGHADVQTAHVRCLGKTTAGVVRSVLHDLPGSDPSVNVPREDLCIQLQERVTSPVIVVLDEADGLPSTDALDRLVDVENLSVVVICHDPDEWLSRLDGRLRRQLSFAEFGLDRYHVDELADILEARANLGLPSESVTREQLETIADEVAGVARNGIQALRQAALRAEELQHDRITNEDVSESFERAKRHIRELNLDSLPFHHQVLYELIRMGDGLGAGELHDRYDAVADRAYRGREQTPISERGRRTKLSKLEEYDLIEVEGENRHRVYQVCDDDVGALDDLNWTFENSPCRRL</sequence>
<dbReference type="Gene3D" id="3.40.50.300">
    <property type="entry name" value="P-loop containing nucleotide triphosphate hydrolases"/>
    <property type="match status" value="1"/>
</dbReference>
<evidence type="ECO:0000313" key="5">
    <source>
        <dbReference type="EMBL" id="MDS0254703.1"/>
    </source>
</evidence>
<keyword evidence="2" id="KW-0547">Nucleotide-binding</keyword>
<dbReference type="InterPro" id="IPR041664">
    <property type="entry name" value="AAA_16"/>
</dbReference>
<reference evidence="5 6" key="1">
    <citation type="submission" date="2022-06" db="EMBL/GenBank/DDBJ databases">
        <title>Haloarcula sp. a new haloarchaeum isolate from saline soil.</title>
        <authorList>
            <person name="Strakova D."/>
            <person name="Galisteo C."/>
            <person name="Sanchez-Porro C."/>
            <person name="Ventosa A."/>
        </authorList>
    </citation>
    <scope>NUCLEOTIDE SEQUENCE [LARGE SCALE GENOMIC DNA]</scope>
    <source>
        <strain evidence="5 6">JCM 15760</strain>
    </source>
</reference>
<keyword evidence="3" id="KW-0067">ATP-binding</keyword>
<dbReference type="PANTHER" id="PTHR10763:SF22">
    <property type="entry name" value="ORC1-TYPE DNA REPLICATION PROTEIN"/>
    <property type="match status" value="1"/>
</dbReference>
<gene>
    <name evidence="5" type="ORF">NC662_13370</name>
</gene>
<dbReference type="InterPro" id="IPR003593">
    <property type="entry name" value="AAA+_ATPase"/>
</dbReference>
<dbReference type="InterPro" id="IPR027417">
    <property type="entry name" value="P-loop_NTPase"/>
</dbReference>
<comment type="caution">
    <text evidence="5">The sequence shown here is derived from an EMBL/GenBank/DDBJ whole genome shotgun (WGS) entry which is preliminary data.</text>
</comment>
<accession>A0ABU2F2B3</accession>
<dbReference type="EMBL" id="JAMQCP010000002">
    <property type="protein sequence ID" value="MDS0254703.1"/>
    <property type="molecule type" value="Genomic_DNA"/>
</dbReference>
<dbReference type="Pfam" id="PF13191">
    <property type="entry name" value="AAA_16"/>
    <property type="match status" value="1"/>
</dbReference>
<evidence type="ECO:0000256" key="2">
    <source>
        <dbReference type="ARBA" id="ARBA00022741"/>
    </source>
</evidence>
<proteinExistence type="predicted"/>
<feature type="domain" description="AAA+ ATPase" evidence="4">
    <location>
        <begin position="39"/>
        <end position="170"/>
    </location>
</feature>
<dbReference type="InterPro" id="IPR050311">
    <property type="entry name" value="ORC1/CDC6"/>
</dbReference>
<organism evidence="5 6">
    <name type="scientific">Haloarcula argentinensis</name>
    <dbReference type="NCBI Taxonomy" id="43776"/>
    <lineage>
        <taxon>Archaea</taxon>
        <taxon>Methanobacteriati</taxon>
        <taxon>Methanobacteriota</taxon>
        <taxon>Stenosarchaea group</taxon>
        <taxon>Halobacteria</taxon>
        <taxon>Halobacteriales</taxon>
        <taxon>Haloarculaceae</taxon>
        <taxon>Haloarcula</taxon>
    </lineage>
</organism>
<evidence type="ECO:0000259" key="4">
    <source>
        <dbReference type="SMART" id="SM00382"/>
    </source>
</evidence>
<dbReference type="SUPFAM" id="SSF52540">
    <property type="entry name" value="P-loop containing nucleoside triphosphate hydrolases"/>
    <property type="match status" value="1"/>
</dbReference>
<evidence type="ECO:0000256" key="3">
    <source>
        <dbReference type="ARBA" id="ARBA00022840"/>
    </source>
</evidence>
<name>A0ABU2F2B3_HALAR</name>
<dbReference type="Gene3D" id="1.10.8.60">
    <property type="match status" value="1"/>
</dbReference>
<protein>
    <submittedName>
        <fullName evidence="5">AAA family ATPase</fullName>
    </submittedName>
</protein>
<dbReference type="CDD" id="cd00009">
    <property type="entry name" value="AAA"/>
    <property type="match status" value="1"/>
</dbReference>
<keyword evidence="6" id="KW-1185">Reference proteome</keyword>
<evidence type="ECO:0000256" key="1">
    <source>
        <dbReference type="ARBA" id="ARBA00022705"/>
    </source>
</evidence>
<dbReference type="PANTHER" id="PTHR10763">
    <property type="entry name" value="CELL DIVISION CONTROL PROTEIN 6-RELATED"/>
    <property type="match status" value="1"/>
</dbReference>
<keyword evidence="1" id="KW-0235">DNA replication</keyword>
<dbReference type="InterPro" id="IPR055237">
    <property type="entry name" value="Cdc6_lid"/>
</dbReference>
<dbReference type="Pfam" id="PF22703">
    <property type="entry name" value="Cdc6_lid"/>
    <property type="match status" value="1"/>
</dbReference>
<dbReference type="Proteomes" id="UP001248536">
    <property type="component" value="Unassembled WGS sequence"/>
</dbReference>
<evidence type="ECO:0000313" key="6">
    <source>
        <dbReference type="Proteomes" id="UP001248536"/>
    </source>
</evidence>
<dbReference type="RefSeq" id="WP_049944066.1">
    <property type="nucleotide sequence ID" value="NZ_BAABDY010000004.1"/>
</dbReference>